<dbReference type="RefSeq" id="WP_151916253.1">
    <property type="nucleotide sequence ID" value="NZ_RQSP01000005.1"/>
</dbReference>
<evidence type="ECO:0000259" key="9">
    <source>
        <dbReference type="Pfam" id="PF00347"/>
    </source>
</evidence>
<reference evidence="10 11" key="1">
    <citation type="journal article" date="2019" name="Int. J. Syst. Evol. Microbiol.">
        <title>Bifidobacterium jacchi sp. nov., isolated from the faeces of a baby common marmoset (Callithrix jacchus).</title>
        <authorList>
            <person name="Modesto M."/>
            <person name="Watanabe K."/>
            <person name="Arita M."/>
            <person name="Satti M."/>
            <person name="Oki K."/>
            <person name="Sciavilla P."/>
            <person name="Patavino C."/>
            <person name="Camma C."/>
            <person name="Michelini S."/>
            <person name="Sgorbati B."/>
            <person name="Mattarelli P."/>
        </authorList>
    </citation>
    <scope>NUCLEOTIDE SEQUENCE [LARGE SCALE GENOMIC DNA]</scope>
    <source>
        <strain evidence="10 11">MRM 9.3</strain>
    </source>
</reference>
<dbReference type="GO" id="GO:0002181">
    <property type="term" value="P:cytoplasmic translation"/>
    <property type="evidence" value="ECO:0007669"/>
    <property type="project" value="TreeGrafter"/>
</dbReference>
<keyword evidence="11" id="KW-1185">Reference proteome</keyword>
<evidence type="ECO:0000256" key="6">
    <source>
        <dbReference type="HAMAP-Rule" id="MF_01365"/>
    </source>
</evidence>
<evidence type="ECO:0000256" key="3">
    <source>
        <dbReference type="ARBA" id="ARBA00022884"/>
    </source>
</evidence>
<dbReference type="GO" id="GO:0019843">
    <property type="term" value="F:rRNA binding"/>
    <property type="evidence" value="ECO:0007669"/>
    <property type="project" value="UniProtKB-UniRule"/>
</dbReference>
<evidence type="ECO:0000256" key="4">
    <source>
        <dbReference type="ARBA" id="ARBA00022980"/>
    </source>
</evidence>
<evidence type="ECO:0000313" key="10">
    <source>
        <dbReference type="EMBL" id="KAB5608034.1"/>
    </source>
</evidence>
<gene>
    <name evidence="6" type="primary">rplF</name>
    <name evidence="10" type="ORF">EHS19_02615</name>
</gene>
<evidence type="ECO:0000313" key="11">
    <source>
        <dbReference type="Proteomes" id="UP000326336"/>
    </source>
</evidence>
<dbReference type="InterPro" id="IPR036789">
    <property type="entry name" value="Ribosomal_uL6-like_a/b-dom_sf"/>
</dbReference>
<dbReference type="HAMAP" id="MF_01365_B">
    <property type="entry name" value="Ribosomal_uL6_B"/>
    <property type="match status" value="1"/>
</dbReference>
<dbReference type="Proteomes" id="UP000326336">
    <property type="component" value="Unassembled WGS sequence"/>
</dbReference>
<dbReference type="GO" id="GO:0022625">
    <property type="term" value="C:cytosolic large ribosomal subunit"/>
    <property type="evidence" value="ECO:0007669"/>
    <property type="project" value="UniProtKB-UniRule"/>
</dbReference>
<sequence length="179" mass="19025">MASHIGKLPVAIPAGVEVTIDGQNFSTKGPKGSDSYVIPEGITGVVENNEVVLTPADDLRPTRAKHGLSRSIIAGMVKGVHEGYAKTLQIVGTGYRAVMKGKGIEFFLGYSHTITVNPPEGIEFEVPNPTTVVVKGIDKQVVGQVAANIRKLRAPEPYKGKGIKYADEHILRKAGKAGK</sequence>
<comment type="function">
    <text evidence="6 8">This protein binds to the 23S rRNA, and is important in its secondary structure. It is located near the subunit interface in the base of the L7/L12 stalk, and near the tRNA binding site of the peptidyltransferase center.</text>
</comment>
<dbReference type="InterPro" id="IPR020040">
    <property type="entry name" value="Ribosomal_uL6_a/b-dom"/>
</dbReference>
<dbReference type="InterPro" id="IPR002358">
    <property type="entry name" value="Ribosomal_uL6_CS"/>
</dbReference>
<comment type="caution">
    <text evidence="10">The sequence shown here is derived from an EMBL/GenBank/DDBJ whole genome shotgun (WGS) entry which is preliminary data.</text>
</comment>
<evidence type="ECO:0000256" key="8">
    <source>
        <dbReference type="RuleBase" id="RU003870"/>
    </source>
</evidence>
<dbReference type="Pfam" id="PF00347">
    <property type="entry name" value="Ribosomal_L6"/>
    <property type="match status" value="2"/>
</dbReference>
<dbReference type="FunFam" id="3.90.930.12:FF:000001">
    <property type="entry name" value="50S ribosomal protein L6"/>
    <property type="match status" value="1"/>
</dbReference>
<comment type="similarity">
    <text evidence="1 6 7">Belongs to the universal ribosomal protein uL6 family.</text>
</comment>
<evidence type="ECO:0000256" key="1">
    <source>
        <dbReference type="ARBA" id="ARBA00009356"/>
    </source>
</evidence>
<accession>A0A5N5RL65</accession>
<dbReference type="AlphaFoldDB" id="A0A5N5RL65"/>
<dbReference type="PRINTS" id="PR00059">
    <property type="entry name" value="RIBOSOMALL6"/>
</dbReference>
<dbReference type="PANTHER" id="PTHR11655">
    <property type="entry name" value="60S/50S RIBOSOMAL PROTEIN L6/L9"/>
    <property type="match status" value="1"/>
</dbReference>
<feature type="domain" description="Large ribosomal subunit protein uL6 alpha-beta" evidence="9">
    <location>
        <begin position="91"/>
        <end position="165"/>
    </location>
</feature>
<dbReference type="Gene3D" id="3.90.930.12">
    <property type="entry name" value="Ribosomal protein L6, alpha-beta domain"/>
    <property type="match status" value="2"/>
</dbReference>
<keyword evidence="2 6" id="KW-0699">rRNA-binding</keyword>
<name>A0A5N5RL65_9BIFI</name>
<feature type="domain" description="Large ribosomal subunit protein uL6 alpha-beta" evidence="9">
    <location>
        <begin position="12"/>
        <end position="83"/>
    </location>
</feature>
<evidence type="ECO:0000256" key="7">
    <source>
        <dbReference type="RuleBase" id="RU003869"/>
    </source>
</evidence>
<dbReference type="OrthoDB" id="9805007at2"/>
<dbReference type="PANTHER" id="PTHR11655:SF14">
    <property type="entry name" value="LARGE RIBOSOMAL SUBUNIT PROTEIN UL6M"/>
    <property type="match status" value="1"/>
</dbReference>
<protein>
    <recommendedName>
        <fullName evidence="6">Large ribosomal subunit protein uL6</fullName>
    </recommendedName>
</protein>
<keyword evidence="5 6" id="KW-0687">Ribonucleoprotein</keyword>
<proteinExistence type="inferred from homology"/>
<evidence type="ECO:0000256" key="5">
    <source>
        <dbReference type="ARBA" id="ARBA00023274"/>
    </source>
</evidence>
<keyword evidence="4 6" id="KW-0689">Ribosomal protein</keyword>
<dbReference type="SUPFAM" id="SSF56053">
    <property type="entry name" value="Ribosomal protein L6"/>
    <property type="match status" value="2"/>
</dbReference>
<dbReference type="InterPro" id="IPR019906">
    <property type="entry name" value="Ribosomal_uL6_bac-type"/>
</dbReference>
<dbReference type="PIRSF" id="PIRSF002162">
    <property type="entry name" value="Ribosomal_L6"/>
    <property type="match status" value="1"/>
</dbReference>
<dbReference type="GO" id="GO:0003735">
    <property type="term" value="F:structural constituent of ribosome"/>
    <property type="evidence" value="ECO:0007669"/>
    <property type="project" value="UniProtKB-UniRule"/>
</dbReference>
<keyword evidence="3 6" id="KW-0694">RNA-binding</keyword>
<organism evidence="10 11">
    <name type="scientific">Bifidobacterium jacchi</name>
    <dbReference type="NCBI Taxonomy" id="2490545"/>
    <lineage>
        <taxon>Bacteria</taxon>
        <taxon>Bacillati</taxon>
        <taxon>Actinomycetota</taxon>
        <taxon>Actinomycetes</taxon>
        <taxon>Bifidobacteriales</taxon>
        <taxon>Bifidobacteriaceae</taxon>
        <taxon>Bifidobacterium</taxon>
    </lineage>
</organism>
<dbReference type="InterPro" id="IPR000702">
    <property type="entry name" value="Ribosomal_uL6-like"/>
</dbReference>
<dbReference type="EMBL" id="RQSP01000005">
    <property type="protein sequence ID" value="KAB5608034.1"/>
    <property type="molecule type" value="Genomic_DNA"/>
</dbReference>
<comment type="subunit">
    <text evidence="6">Part of the 50S ribosomal subunit.</text>
</comment>
<dbReference type="PROSITE" id="PS00525">
    <property type="entry name" value="RIBOSOMAL_L6_1"/>
    <property type="match status" value="1"/>
</dbReference>
<evidence type="ECO:0000256" key="2">
    <source>
        <dbReference type="ARBA" id="ARBA00022730"/>
    </source>
</evidence>
<dbReference type="NCBIfam" id="TIGR03654">
    <property type="entry name" value="L6_bact"/>
    <property type="match status" value="1"/>
</dbReference>